<feature type="domain" description="YhcG N-terminal" evidence="1">
    <location>
        <begin position="21"/>
        <end position="155"/>
    </location>
</feature>
<keyword evidence="3" id="KW-1185">Reference proteome</keyword>
<name>A0ABV9H3P2_9BURK</name>
<proteinExistence type="predicted"/>
<dbReference type="Proteomes" id="UP001595967">
    <property type="component" value="Unassembled WGS sequence"/>
</dbReference>
<dbReference type="RefSeq" id="WP_377728198.1">
    <property type="nucleotide sequence ID" value="NZ_JBHSEW010000022.1"/>
</dbReference>
<dbReference type="PANTHER" id="PTHR30547:SF0">
    <property type="entry name" value="BLR8175 PROTEIN"/>
    <property type="match status" value="1"/>
</dbReference>
<dbReference type="Pfam" id="PF17761">
    <property type="entry name" value="DUF1016_N"/>
    <property type="match status" value="1"/>
</dbReference>
<organism evidence="2 3">
    <name type="scientific">Comamonas nitrativorans</name>
    <dbReference type="NCBI Taxonomy" id="108437"/>
    <lineage>
        <taxon>Bacteria</taxon>
        <taxon>Pseudomonadati</taxon>
        <taxon>Pseudomonadota</taxon>
        <taxon>Betaproteobacteria</taxon>
        <taxon>Burkholderiales</taxon>
        <taxon>Comamonadaceae</taxon>
        <taxon>Comamonas</taxon>
    </lineage>
</organism>
<dbReference type="InterPro" id="IPR041527">
    <property type="entry name" value="YhcG_N"/>
</dbReference>
<protein>
    <submittedName>
        <fullName evidence="2">DUF1016 N-terminal domain-containing protein</fullName>
    </submittedName>
</protein>
<evidence type="ECO:0000313" key="2">
    <source>
        <dbReference type="EMBL" id="MFC4623585.1"/>
    </source>
</evidence>
<evidence type="ECO:0000259" key="1">
    <source>
        <dbReference type="Pfam" id="PF17761"/>
    </source>
</evidence>
<dbReference type="InterPro" id="IPR053148">
    <property type="entry name" value="PD-DEXK-like_domain"/>
</dbReference>
<sequence length="197" mass="22768">MSDKPVKLTPAPEGYADWLVELKSQIHDAQQRAAQALNLELVVLYWTIGNAILERQDRQGWGAKVVDRLSQDLRSAFPEMQGFSVRNLKYMRAFALGWPDLAFVQQVLHKLPWGHNLVLLDKLPGPKTRRWYSAKAIEHNWSRNVLVMQLLERIYIGRRFKNDTERLEKLFDLYTKMTAVAAPAKGKKVTTSRRKSP</sequence>
<accession>A0ABV9H3P2</accession>
<reference evidence="3" key="1">
    <citation type="journal article" date="2019" name="Int. J. Syst. Evol. Microbiol.">
        <title>The Global Catalogue of Microorganisms (GCM) 10K type strain sequencing project: providing services to taxonomists for standard genome sequencing and annotation.</title>
        <authorList>
            <consortium name="The Broad Institute Genomics Platform"/>
            <consortium name="The Broad Institute Genome Sequencing Center for Infectious Disease"/>
            <person name="Wu L."/>
            <person name="Ma J."/>
        </authorList>
    </citation>
    <scope>NUCLEOTIDE SEQUENCE [LARGE SCALE GENOMIC DNA]</scope>
    <source>
        <strain evidence="3">JCM 11650</strain>
    </source>
</reference>
<dbReference type="EMBL" id="JBHSEW010000022">
    <property type="protein sequence ID" value="MFC4623585.1"/>
    <property type="molecule type" value="Genomic_DNA"/>
</dbReference>
<comment type="caution">
    <text evidence="2">The sequence shown here is derived from an EMBL/GenBank/DDBJ whole genome shotgun (WGS) entry which is preliminary data.</text>
</comment>
<gene>
    <name evidence="2" type="ORF">ACFO3A_15415</name>
</gene>
<dbReference type="PANTHER" id="PTHR30547">
    <property type="entry name" value="UNCHARACTERIZED PROTEIN YHCG-RELATED"/>
    <property type="match status" value="1"/>
</dbReference>
<evidence type="ECO:0000313" key="3">
    <source>
        <dbReference type="Proteomes" id="UP001595967"/>
    </source>
</evidence>